<evidence type="ECO:0000256" key="3">
    <source>
        <dbReference type="ARBA" id="ARBA00022821"/>
    </source>
</evidence>
<dbReference type="InterPro" id="IPR041118">
    <property type="entry name" value="Rx_N"/>
</dbReference>
<evidence type="ECO:0000313" key="5">
    <source>
        <dbReference type="EMBL" id="GMN71393.1"/>
    </source>
</evidence>
<keyword evidence="2" id="KW-0547">Nucleotide-binding</keyword>
<comment type="caution">
    <text evidence="5">The sequence shown here is derived from an EMBL/GenBank/DDBJ whole genome shotgun (WGS) entry which is preliminary data.</text>
</comment>
<keyword evidence="6" id="KW-1185">Reference proteome</keyword>
<dbReference type="Pfam" id="PF18052">
    <property type="entry name" value="Rx_N"/>
    <property type="match status" value="1"/>
</dbReference>
<name>A0AA88EBS5_FICCA</name>
<evidence type="ECO:0000313" key="6">
    <source>
        <dbReference type="Proteomes" id="UP001187192"/>
    </source>
</evidence>
<dbReference type="AlphaFoldDB" id="A0AA88EBS5"/>
<evidence type="ECO:0000256" key="1">
    <source>
        <dbReference type="ARBA" id="ARBA00022737"/>
    </source>
</evidence>
<proteinExistence type="predicted"/>
<gene>
    <name evidence="5" type="ORF">TIFTF001_051826</name>
</gene>
<dbReference type="EMBL" id="BTGU01010068">
    <property type="protein sequence ID" value="GMN71393.1"/>
    <property type="molecule type" value="Genomic_DNA"/>
</dbReference>
<dbReference type="GO" id="GO:0000166">
    <property type="term" value="F:nucleotide binding"/>
    <property type="evidence" value="ECO:0007669"/>
    <property type="project" value="UniProtKB-KW"/>
</dbReference>
<organism evidence="5 6">
    <name type="scientific">Ficus carica</name>
    <name type="common">Common fig</name>
    <dbReference type="NCBI Taxonomy" id="3494"/>
    <lineage>
        <taxon>Eukaryota</taxon>
        <taxon>Viridiplantae</taxon>
        <taxon>Streptophyta</taxon>
        <taxon>Embryophyta</taxon>
        <taxon>Tracheophyta</taxon>
        <taxon>Spermatophyta</taxon>
        <taxon>Magnoliopsida</taxon>
        <taxon>eudicotyledons</taxon>
        <taxon>Gunneridae</taxon>
        <taxon>Pentapetalae</taxon>
        <taxon>rosids</taxon>
        <taxon>fabids</taxon>
        <taxon>Rosales</taxon>
        <taxon>Moraceae</taxon>
        <taxon>Ficeae</taxon>
        <taxon>Ficus</taxon>
    </lineage>
</organism>
<feature type="non-terminal residue" evidence="5">
    <location>
        <position position="167"/>
    </location>
</feature>
<reference evidence="5" key="1">
    <citation type="submission" date="2023-07" db="EMBL/GenBank/DDBJ databases">
        <title>draft genome sequence of fig (Ficus carica).</title>
        <authorList>
            <person name="Takahashi T."/>
            <person name="Nishimura K."/>
        </authorList>
    </citation>
    <scope>NUCLEOTIDE SEQUENCE</scope>
</reference>
<keyword evidence="1" id="KW-0677">Repeat</keyword>
<keyword evidence="3" id="KW-0611">Plant defense</keyword>
<protein>
    <recommendedName>
        <fullName evidence="4">Disease resistance N-terminal domain-containing protein</fullName>
    </recommendedName>
</protein>
<dbReference type="Proteomes" id="UP001187192">
    <property type="component" value="Unassembled WGS sequence"/>
</dbReference>
<feature type="domain" description="Disease resistance N-terminal" evidence="4">
    <location>
        <begin position="11"/>
        <end position="102"/>
    </location>
</feature>
<dbReference type="Gene3D" id="1.20.5.4130">
    <property type="match status" value="1"/>
</dbReference>
<evidence type="ECO:0000256" key="2">
    <source>
        <dbReference type="ARBA" id="ARBA00022741"/>
    </source>
</evidence>
<accession>A0AA88EBS5</accession>
<sequence length="167" mass="19004">MAEVLVGGALLSGFLNVLFNRLASQEVLNLLQRTKGVSKLLEELEIKLRSANKLLNDAEVKQLTDEHVKKWLEDVKEVVYEADHVMDKINTEALRRKVEEDEQSGSIARKFVNFLPNLYSAFDNTIKSEIKEILVTLDLLLGRKDELGLREGVHQNRPQRLPAPMVD</sequence>
<evidence type="ECO:0000259" key="4">
    <source>
        <dbReference type="Pfam" id="PF18052"/>
    </source>
</evidence>
<dbReference type="GO" id="GO:0006952">
    <property type="term" value="P:defense response"/>
    <property type="evidence" value="ECO:0007669"/>
    <property type="project" value="UniProtKB-KW"/>
</dbReference>